<comment type="caution">
    <text evidence="1">The sequence shown here is derived from an EMBL/GenBank/DDBJ whole genome shotgun (WGS) entry which is preliminary data.</text>
</comment>
<dbReference type="EMBL" id="CAXAMN010027617">
    <property type="protein sequence ID" value="CAK9111854.1"/>
    <property type="molecule type" value="Genomic_DNA"/>
</dbReference>
<evidence type="ECO:0000313" key="2">
    <source>
        <dbReference type="Proteomes" id="UP001642484"/>
    </source>
</evidence>
<reference evidence="1 2" key="1">
    <citation type="submission" date="2024-02" db="EMBL/GenBank/DDBJ databases">
        <authorList>
            <person name="Chen Y."/>
            <person name="Shah S."/>
            <person name="Dougan E. K."/>
            <person name="Thang M."/>
            <person name="Chan C."/>
        </authorList>
    </citation>
    <scope>NUCLEOTIDE SEQUENCE [LARGE SCALE GENOMIC DNA]</scope>
</reference>
<accession>A0ABP0SHK7</accession>
<protein>
    <submittedName>
        <fullName evidence="1">Uncharacterized protein</fullName>
    </submittedName>
</protein>
<name>A0ABP0SHK7_9DINO</name>
<keyword evidence="2" id="KW-1185">Reference proteome</keyword>
<sequence length="114" mass="12967">MIIEDFRPATERQHSSFVRLVSKFRVRLIEPPQLHEALLAKMFLQAMFDTPLPLNDLVVESISGLLTKKQPRPSDTSALSSWTGSAECWGLERFMLLLNNVVRFLQLFGEGLGH</sequence>
<proteinExistence type="predicted"/>
<evidence type="ECO:0000313" key="1">
    <source>
        <dbReference type="EMBL" id="CAK9111854.1"/>
    </source>
</evidence>
<organism evidence="1 2">
    <name type="scientific">Durusdinium trenchii</name>
    <dbReference type="NCBI Taxonomy" id="1381693"/>
    <lineage>
        <taxon>Eukaryota</taxon>
        <taxon>Sar</taxon>
        <taxon>Alveolata</taxon>
        <taxon>Dinophyceae</taxon>
        <taxon>Suessiales</taxon>
        <taxon>Symbiodiniaceae</taxon>
        <taxon>Durusdinium</taxon>
    </lineage>
</organism>
<dbReference type="Proteomes" id="UP001642484">
    <property type="component" value="Unassembled WGS sequence"/>
</dbReference>
<gene>
    <name evidence="1" type="ORF">CCMP2556_LOCUS51886</name>
</gene>